<accession>A0A840ZLZ6</accession>
<comment type="caution">
    <text evidence="1">The sequence shown here is derived from an EMBL/GenBank/DDBJ whole genome shotgun (WGS) entry which is preliminary data.</text>
</comment>
<dbReference type="AlphaFoldDB" id="A0A840ZLZ6"/>
<dbReference type="Proteomes" id="UP000583454">
    <property type="component" value="Unassembled WGS sequence"/>
</dbReference>
<feature type="non-terminal residue" evidence="1">
    <location>
        <position position="184"/>
    </location>
</feature>
<keyword evidence="2" id="KW-1185">Reference proteome</keyword>
<reference evidence="1 2" key="1">
    <citation type="submission" date="2020-08" db="EMBL/GenBank/DDBJ databases">
        <title>Genomic Encyclopedia of Type Strains, Phase IV (KMG-IV): sequencing the most valuable type-strain genomes for metagenomic binning, comparative biology and taxonomic classification.</title>
        <authorList>
            <person name="Goeker M."/>
        </authorList>
    </citation>
    <scope>NUCLEOTIDE SEQUENCE [LARGE SCALE GENOMIC DNA]</scope>
    <source>
        <strain evidence="1 2">DSM 2163</strain>
    </source>
</reference>
<evidence type="ECO:0000313" key="1">
    <source>
        <dbReference type="EMBL" id="MBB5758204.1"/>
    </source>
</evidence>
<gene>
    <name evidence="1" type="ORF">HNR00_002922</name>
</gene>
<dbReference type="EMBL" id="JACHOP010000011">
    <property type="protein sequence ID" value="MBB5758204.1"/>
    <property type="molecule type" value="Genomic_DNA"/>
</dbReference>
<protein>
    <recommendedName>
        <fullName evidence="3">Class I SAM-dependent methyltransferase</fullName>
    </recommendedName>
</protein>
<evidence type="ECO:0000313" key="2">
    <source>
        <dbReference type="Proteomes" id="UP000583454"/>
    </source>
</evidence>
<organism evidence="1 2">
    <name type="scientific">Methylorubrum rhodinum</name>
    <dbReference type="NCBI Taxonomy" id="29428"/>
    <lineage>
        <taxon>Bacteria</taxon>
        <taxon>Pseudomonadati</taxon>
        <taxon>Pseudomonadota</taxon>
        <taxon>Alphaproteobacteria</taxon>
        <taxon>Hyphomicrobiales</taxon>
        <taxon>Methylobacteriaceae</taxon>
        <taxon>Methylorubrum</taxon>
    </lineage>
</organism>
<sequence>MSQGDVMDGEAEKDRLIAPLTGDGYTVVLRNLHKFLRPKTYLEVGARSGRSLELAECDTIAVDPTFTLRDKFFGKKPSCLLYQIGSDQFFREQDPVALFGRPVDLAFLDGMHLVEFLLRDFMNTERHCSRNSVIAMHDCVPADFAMTRRVEIGPKDAQSKNEPTWWLGDVWKIVPLLRKHRPDL</sequence>
<name>A0A840ZLZ6_9HYPH</name>
<proteinExistence type="predicted"/>
<evidence type="ECO:0008006" key="3">
    <source>
        <dbReference type="Google" id="ProtNLM"/>
    </source>
</evidence>
<dbReference type="InterPro" id="IPR029063">
    <property type="entry name" value="SAM-dependent_MTases_sf"/>
</dbReference>
<dbReference type="Gene3D" id="3.40.50.150">
    <property type="entry name" value="Vaccinia Virus protein VP39"/>
    <property type="match status" value="1"/>
</dbReference>
<dbReference type="SUPFAM" id="SSF53335">
    <property type="entry name" value="S-adenosyl-L-methionine-dependent methyltransferases"/>
    <property type="match status" value="1"/>
</dbReference>